<feature type="compositionally biased region" description="Polar residues" evidence="1">
    <location>
        <begin position="1"/>
        <end position="12"/>
    </location>
</feature>
<dbReference type="PANTHER" id="PTHR33055:SF16">
    <property type="entry name" value="TRANSPOSASE FOR INSERTION SEQUENCE ELEMENT IS1547"/>
    <property type="match status" value="1"/>
</dbReference>
<evidence type="ECO:0000256" key="1">
    <source>
        <dbReference type="SAM" id="MobiDB-lite"/>
    </source>
</evidence>
<evidence type="ECO:0000313" key="4">
    <source>
        <dbReference type="EMBL" id="MDT0484385.1"/>
    </source>
</evidence>
<dbReference type="Proteomes" id="UP001183824">
    <property type="component" value="Unassembled WGS sequence"/>
</dbReference>
<dbReference type="Pfam" id="PF01548">
    <property type="entry name" value="DEDD_Tnp_IS110"/>
    <property type="match status" value="1"/>
</dbReference>
<feature type="domain" description="Transposase IS110-like N-terminal" evidence="2">
    <location>
        <begin position="26"/>
        <end position="173"/>
    </location>
</feature>
<dbReference type="NCBIfam" id="NF033542">
    <property type="entry name" value="transpos_IS110"/>
    <property type="match status" value="1"/>
</dbReference>
<comment type="caution">
    <text evidence="4">The sequence shown here is derived from an EMBL/GenBank/DDBJ whole genome shotgun (WGS) entry which is preliminary data.</text>
</comment>
<gene>
    <name evidence="4" type="ORF">RNB18_29955</name>
</gene>
<sequence length="388" mass="42080">MSGATVPSTSPAPKTGRRRPAGEVVLGVDTHRDAHVASVLSVTGAVLATGEFPATAAGYRDLLEWARKSGAVGRAGVEGTGSYGASLSRYLLAQGVDVFDVNWMDRADRRRRGKSDPLDAQNAARAVLSGRASARAKTGDGPVQIARMYKLTKASAVKARTQAINQLKAVLVTADPVLREELAGLGNAELFRTCAQFTDARSREEAGAESVVEATRITLGLLAHRIGQLSEEVRDVEARLTRLVERHAPQLLDVVGIGPDTAVTLLITVGDNPERLDSEASFAALCGVSPVERSSGRRQFRRLNRGGDRQANAALHRIVFTRLRVDPRTQDYYERRIKEGKTRREIVRCLKRYAAREVFHLVKQLQSAPPLIGAVIRRGPAWGLCVEP</sequence>
<keyword evidence="5" id="KW-1185">Reference proteome</keyword>
<name>A0ABU2VFQ3_9ACTN</name>
<protein>
    <submittedName>
        <fullName evidence="4">IS110 family transposase</fullName>
    </submittedName>
</protein>
<accession>A0ABU2VFQ3</accession>
<evidence type="ECO:0000259" key="2">
    <source>
        <dbReference type="Pfam" id="PF01548"/>
    </source>
</evidence>
<dbReference type="RefSeq" id="WP_311717239.1">
    <property type="nucleotide sequence ID" value="NZ_JAVREZ010000011.1"/>
</dbReference>
<reference evidence="5" key="1">
    <citation type="submission" date="2023-07" db="EMBL/GenBank/DDBJ databases">
        <title>30 novel species of actinomycetes from the DSMZ collection.</title>
        <authorList>
            <person name="Nouioui I."/>
        </authorList>
    </citation>
    <scope>NUCLEOTIDE SEQUENCE [LARGE SCALE GENOMIC DNA]</scope>
    <source>
        <strain evidence="5">DSM 41640</strain>
    </source>
</reference>
<dbReference type="EMBL" id="JAVREZ010000011">
    <property type="protein sequence ID" value="MDT0484385.1"/>
    <property type="molecule type" value="Genomic_DNA"/>
</dbReference>
<feature type="region of interest" description="Disordered" evidence="1">
    <location>
        <begin position="1"/>
        <end position="20"/>
    </location>
</feature>
<evidence type="ECO:0000259" key="3">
    <source>
        <dbReference type="Pfam" id="PF02371"/>
    </source>
</evidence>
<organism evidence="4 5">
    <name type="scientific">Streptomyces doebereineriae</name>
    <dbReference type="NCBI Taxonomy" id="3075528"/>
    <lineage>
        <taxon>Bacteria</taxon>
        <taxon>Bacillati</taxon>
        <taxon>Actinomycetota</taxon>
        <taxon>Actinomycetes</taxon>
        <taxon>Kitasatosporales</taxon>
        <taxon>Streptomycetaceae</taxon>
        <taxon>Streptomyces</taxon>
    </lineage>
</organism>
<dbReference type="Pfam" id="PF02371">
    <property type="entry name" value="Transposase_20"/>
    <property type="match status" value="1"/>
</dbReference>
<proteinExistence type="predicted"/>
<dbReference type="InterPro" id="IPR047650">
    <property type="entry name" value="Transpos_IS110"/>
</dbReference>
<feature type="domain" description="Transposase IS116/IS110/IS902 C-terminal" evidence="3">
    <location>
        <begin position="251"/>
        <end position="334"/>
    </location>
</feature>
<dbReference type="PANTHER" id="PTHR33055">
    <property type="entry name" value="TRANSPOSASE FOR INSERTION SEQUENCE ELEMENT IS1111A"/>
    <property type="match status" value="1"/>
</dbReference>
<dbReference type="InterPro" id="IPR003346">
    <property type="entry name" value="Transposase_20"/>
</dbReference>
<evidence type="ECO:0000313" key="5">
    <source>
        <dbReference type="Proteomes" id="UP001183824"/>
    </source>
</evidence>
<dbReference type="InterPro" id="IPR002525">
    <property type="entry name" value="Transp_IS110-like_N"/>
</dbReference>